<protein>
    <recommendedName>
        <fullName evidence="9">Arginine--tRNA ligase</fullName>
        <ecNumber evidence="9">6.1.1.19</ecNumber>
    </recommendedName>
    <alternativeName>
        <fullName evidence="9">Arginyl-tRNA synthetase</fullName>
        <shortName evidence="9">ArgRS</shortName>
    </alternativeName>
</protein>
<evidence type="ECO:0000256" key="4">
    <source>
        <dbReference type="ARBA" id="ARBA00022741"/>
    </source>
</evidence>
<feature type="coiled-coil region" evidence="11">
    <location>
        <begin position="289"/>
        <end position="323"/>
    </location>
</feature>
<feature type="domain" description="DALR anticodon binding" evidence="12">
    <location>
        <begin position="575"/>
        <end position="691"/>
    </location>
</feature>
<evidence type="ECO:0000256" key="10">
    <source>
        <dbReference type="RuleBase" id="RU363038"/>
    </source>
</evidence>
<evidence type="ECO:0000256" key="9">
    <source>
        <dbReference type="HAMAP-Rule" id="MF_00123"/>
    </source>
</evidence>
<dbReference type="Gene3D" id="3.40.50.620">
    <property type="entry name" value="HUPs"/>
    <property type="match status" value="2"/>
</dbReference>
<feature type="domain" description="Arginyl tRNA synthetase N-terminal" evidence="13">
    <location>
        <begin position="5"/>
        <end position="88"/>
    </location>
</feature>
<dbReference type="Pfam" id="PF03485">
    <property type="entry name" value="Arg_tRNA_synt_N"/>
    <property type="match status" value="1"/>
</dbReference>
<dbReference type="Pfam" id="PF00750">
    <property type="entry name" value="tRNA-synt_1d"/>
    <property type="match status" value="2"/>
</dbReference>
<dbReference type="GO" id="GO:0004814">
    <property type="term" value="F:arginine-tRNA ligase activity"/>
    <property type="evidence" value="ECO:0007669"/>
    <property type="project" value="UniProtKB-UniRule"/>
</dbReference>
<keyword evidence="15" id="KW-1185">Reference proteome</keyword>
<dbReference type="GO" id="GO:0006420">
    <property type="term" value="P:arginyl-tRNA aminoacylation"/>
    <property type="evidence" value="ECO:0007669"/>
    <property type="project" value="UniProtKB-UniRule"/>
</dbReference>
<evidence type="ECO:0000313" key="14">
    <source>
        <dbReference type="EMBL" id="MDJ1499233.1"/>
    </source>
</evidence>
<dbReference type="PANTHER" id="PTHR11956:SF5">
    <property type="entry name" value="ARGININE--TRNA LIGASE, CYTOPLASMIC"/>
    <property type="match status" value="1"/>
</dbReference>
<dbReference type="InterPro" id="IPR005148">
    <property type="entry name" value="Arg-tRNA-synth_N"/>
</dbReference>
<dbReference type="SUPFAM" id="SSF47323">
    <property type="entry name" value="Anticodon-binding domain of a subclass of class I aminoacyl-tRNA synthetases"/>
    <property type="match status" value="1"/>
</dbReference>
<dbReference type="InterPro" id="IPR001412">
    <property type="entry name" value="aa-tRNA-synth_I_CS"/>
</dbReference>
<dbReference type="SUPFAM" id="SSF52374">
    <property type="entry name" value="Nucleotidylyl transferase"/>
    <property type="match status" value="1"/>
</dbReference>
<dbReference type="Proteomes" id="UP001232063">
    <property type="component" value="Unassembled WGS sequence"/>
</dbReference>
<keyword evidence="6 9" id="KW-0648">Protein biosynthesis</keyword>
<dbReference type="InterPro" id="IPR001278">
    <property type="entry name" value="Arg-tRNA-ligase"/>
</dbReference>
<feature type="short sequence motif" description="'HIGH' region" evidence="9">
    <location>
        <begin position="123"/>
        <end position="133"/>
    </location>
</feature>
<dbReference type="EC" id="6.1.1.19" evidence="9"/>
<evidence type="ECO:0000256" key="5">
    <source>
        <dbReference type="ARBA" id="ARBA00022840"/>
    </source>
</evidence>
<evidence type="ECO:0000256" key="3">
    <source>
        <dbReference type="ARBA" id="ARBA00022598"/>
    </source>
</evidence>
<dbReference type="InterPro" id="IPR014729">
    <property type="entry name" value="Rossmann-like_a/b/a_fold"/>
</dbReference>
<keyword evidence="11" id="KW-0175">Coiled coil</keyword>
<keyword evidence="3 9" id="KW-0436">Ligase</keyword>
<evidence type="ECO:0000256" key="1">
    <source>
        <dbReference type="ARBA" id="ARBA00005594"/>
    </source>
</evidence>
<organism evidence="14 15">
    <name type="scientific">Xanthocytophaga agilis</name>
    <dbReference type="NCBI Taxonomy" id="3048010"/>
    <lineage>
        <taxon>Bacteria</taxon>
        <taxon>Pseudomonadati</taxon>
        <taxon>Bacteroidota</taxon>
        <taxon>Cytophagia</taxon>
        <taxon>Cytophagales</taxon>
        <taxon>Rhodocytophagaceae</taxon>
        <taxon>Xanthocytophaga</taxon>
    </lineage>
</organism>
<dbReference type="InterPro" id="IPR035684">
    <property type="entry name" value="ArgRS_core"/>
</dbReference>
<evidence type="ECO:0000313" key="15">
    <source>
        <dbReference type="Proteomes" id="UP001232063"/>
    </source>
</evidence>
<dbReference type="InterPro" id="IPR009080">
    <property type="entry name" value="tRNAsynth_Ia_anticodon-bd"/>
</dbReference>
<evidence type="ECO:0000256" key="8">
    <source>
        <dbReference type="ARBA" id="ARBA00049339"/>
    </source>
</evidence>
<evidence type="ECO:0000259" key="13">
    <source>
        <dbReference type="SMART" id="SM01016"/>
    </source>
</evidence>
<evidence type="ECO:0000256" key="7">
    <source>
        <dbReference type="ARBA" id="ARBA00023146"/>
    </source>
</evidence>
<dbReference type="NCBIfam" id="TIGR00456">
    <property type="entry name" value="argS"/>
    <property type="match status" value="1"/>
</dbReference>
<dbReference type="RefSeq" id="WP_314508770.1">
    <property type="nucleotide sequence ID" value="NZ_JASJOU010000001.1"/>
</dbReference>
<dbReference type="HAMAP" id="MF_00123">
    <property type="entry name" value="Arg_tRNA_synth"/>
    <property type="match status" value="1"/>
</dbReference>
<keyword evidence="2 9" id="KW-0963">Cytoplasm</keyword>
<proteinExistence type="inferred from homology"/>
<comment type="catalytic activity">
    <reaction evidence="8 9">
        <text>tRNA(Arg) + L-arginine + ATP = L-arginyl-tRNA(Arg) + AMP + diphosphate</text>
        <dbReference type="Rhea" id="RHEA:20301"/>
        <dbReference type="Rhea" id="RHEA-COMP:9658"/>
        <dbReference type="Rhea" id="RHEA-COMP:9673"/>
        <dbReference type="ChEBI" id="CHEBI:30616"/>
        <dbReference type="ChEBI" id="CHEBI:32682"/>
        <dbReference type="ChEBI" id="CHEBI:33019"/>
        <dbReference type="ChEBI" id="CHEBI:78442"/>
        <dbReference type="ChEBI" id="CHEBI:78513"/>
        <dbReference type="ChEBI" id="CHEBI:456215"/>
        <dbReference type="EC" id="6.1.1.19"/>
    </reaction>
</comment>
<dbReference type="Pfam" id="PF05746">
    <property type="entry name" value="DALR_1"/>
    <property type="match status" value="1"/>
</dbReference>
<dbReference type="EMBL" id="JASJOU010000001">
    <property type="protein sequence ID" value="MDJ1499233.1"/>
    <property type="molecule type" value="Genomic_DNA"/>
</dbReference>
<comment type="similarity">
    <text evidence="1 9 10">Belongs to the class-I aminoacyl-tRNA synthetase family.</text>
</comment>
<evidence type="ECO:0000256" key="6">
    <source>
        <dbReference type="ARBA" id="ARBA00022917"/>
    </source>
</evidence>
<evidence type="ECO:0000259" key="12">
    <source>
        <dbReference type="SMART" id="SM00836"/>
    </source>
</evidence>
<evidence type="ECO:0000256" key="2">
    <source>
        <dbReference type="ARBA" id="ARBA00022490"/>
    </source>
</evidence>
<dbReference type="SMART" id="SM01016">
    <property type="entry name" value="Arg_tRNA_synt_N"/>
    <property type="match status" value="1"/>
</dbReference>
<reference evidence="14" key="1">
    <citation type="submission" date="2023-05" db="EMBL/GenBank/DDBJ databases">
        <authorList>
            <person name="Zhang X."/>
        </authorList>
    </citation>
    <scope>NUCLEOTIDE SEQUENCE</scope>
    <source>
        <strain evidence="14">BD1B2-1</strain>
    </source>
</reference>
<comment type="caution">
    <text evidence="14">The sequence shown here is derived from an EMBL/GenBank/DDBJ whole genome shotgun (WGS) entry which is preliminary data.</text>
</comment>
<dbReference type="AlphaFoldDB" id="A0AAE3UE82"/>
<name>A0AAE3UE82_9BACT</name>
<dbReference type="SUPFAM" id="SSF55190">
    <property type="entry name" value="Arginyl-tRNA synthetase (ArgRS), N-terminal 'additional' domain"/>
    <property type="match status" value="1"/>
</dbReference>
<evidence type="ECO:0000256" key="11">
    <source>
        <dbReference type="SAM" id="Coils"/>
    </source>
</evidence>
<keyword evidence="7 9" id="KW-0030">Aminoacyl-tRNA synthetase</keyword>
<dbReference type="FunFam" id="1.10.730.10:FF:000006">
    <property type="entry name" value="Arginyl-tRNA synthetase 2, mitochondrial"/>
    <property type="match status" value="1"/>
</dbReference>
<dbReference type="PANTHER" id="PTHR11956">
    <property type="entry name" value="ARGINYL-TRNA SYNTHETASE"/>
    <property type="match status" value="1"/>
</dbReference>
<dbReference type="InterPro" id="IPR036695">
    <property type="entry name" value="Arg-tRNA-synth_N_sf"/>
</dbReference>
<dbReference type="InterPro" id="IPR008909">
    <property type="entry name" value="DALR_anticod-bd"/>
</dbReference>
<dbReference type="GO" id="GO:0005524">
    <property type="term" value="F:ATP binding"/>
    <property type="evidence" value="ECO:0007669"/>
    <property type="project" value="UniProtKB-UniRule"/>
</dbReference>
<dbReference type="Gene3D" id="1.10.730.10">
    <property type="entry name" value="Isoleucyl-tRNA Synthetase, Domain 1"/>
    <property type="match status" value="1"/>
</dbReference>
<sequence>MALEQTLQTQISQALSELFSIHVPSEEVLLQATRKDFEGSHTFVTFQIAKQVRKSPVEVGQQLGDYLQQKGTAVSRFNVVQGFLNLVLSDAVWIELFKSIQANTSYGFQPANGQKVMVEYSSPNTNKPLHLGHLRNNFLGYSIAQILKANGYEVMKTNIVNDRGIHICKSMLAYQKFGNGETPESSNMKGDKLVGKYYVEFDKQLKNQTQPFLQEAYNQTFTSYSEAEQTVIKKSLEKIEKLEGFVPPLKAKIDKTQLNTELAELITEWETGLEKTSSIIKELETVEGLKGAEKELLATLRKINKLEGEINDEKDEIKGIAQNKTEIMKEAQQMLLKWEQGDPETVALWKKMNGWVYVGFDVTYKRMGVDFDKFYYESNTYLLGKEIVNEGLEKGIFFKKENGSVWIDLTEVGLDEKLLLRGDGTSVYMTQDLGLADLKHTDFPMDKSVYVVGNEQDYHFKVLFSILQKLGRPYAEGLYHLSYGMVDLPSGKMKSREGTVVDADDLMNEMVETAEERSKDLSKVEEFPEEERTQLFNMVGIGALKYFLLKVDPVKRMLFNPDKSIDLHGNTATFIQYTHARISTIVRKSQEFTLVDVPTFYTLHEAETDLVILLGEFPNVIKDAGNKYAPSTIANYCYEMAKSYNRFFDLCSIFKADTPEQMSFRVALSAEVGKVIKKGMNLLGIQVPDRM</sequence>
<accession>A0AAE3UE82</accession>
<dbReference type="Gene3D" id="3.30.1360.70">
    <property type="entry name" value="Arginyl tRNA synthetase N-terminal domain"/>
    <property type="match status" value="1"/>
</dbReference>
<dbReference type="GO" id="GO:0005737">
    <property type="term" value="C:cytoplasm"/>
    <property type="evidence" value="ECO:0007669"/>
    <property type="project" value="UniProtKB-SubCell"/>
</dbReference>
<keyword evidence="5 9" id="KW-0067">ATP-binding</keyword>
<comment type="subcellular location">
    <subcellularLocation>
        <location evidence="9">Cytoplasm</location>
    </subcellularLocation>
</comment>
<dbReference type="SMART" id="SM00836">
    <property type="entry name" value="DALR_1"/>
    <property type="match status" value="1"/>
</dbReference>
<dbReference type="PROSITE" id="PS00178">
    <property type="entry name" value="AA_TRNA_LIGASE_I"/>
    <property type="match status" value="1"/>
</dbReference>
<dbReference type="PRINTS" id="PR01038">
    <property type="entry name" value="TRNASYNTHARG"/>
</dbReference>
<comment type="subunit">
    <text evidence="9">Monomer.</text>
</comment>
<keyword evidence="4 9" id="KW-0547">Nucleotide-binding</keyword>
<gene>
    <name evidence="9 14" type="primary">argS</name>
    <name evidence="14" type="ORF">QNI22_01180</name>
</gene>